<keyword evidence="7" id="KW-1185">Reference proteome</keyword>
<accession>A0A1C3NU26</accession>
<dbReference type="GO" id="GO:0051539">
    <property type="term" value="F:4 iron, 4 sulfur cluster binding"/>
    <property type="evidence" value="ECO:0007669"/>
    <property type="project" value="UniProtKB-KW"/>
</dbReference>
<dbReference type="GO" id="GO:0051745">
    <property type="term" value="F:4-hydroxy-3-methylbut-2-enyl diphosphate reductase activity"/>
    <property type="evidence" value="ECO:0007669"/>
    <property type="project" value="UniProtKB-EC"/>
</dbReference>
<dbReference type="EMBL" id="FLUV01000279">
    <property type="protein sequence ID" value="SBW18514.1"/>
    <property type="molecule type" value="Genomic_DNA"/>
</dbReference>
<evidence type="ECO:0000256" key="1">
    <source>
        <dbReference type="ARBA" id="ARBA00001966"/>
    </source>
</evidence>
<evidence type="ECO:0000256" key="3">
    <source>
        <dbReference type="ARBA" id="ARBA00022723"/>
    </source>
</evidence>
<evidence type="ECO:0000313" key="7">
    <source>
        <dbReference type="Proteomes" id="UP000199013"/>
    </source>
</evidence>
<keyword evidence="5" id="KW-0411">Iron-sulfur</keyword>
<evidence type="ECO:0000256" key="4">
    <source>
        <dbReference type="ARBA" id="ARBA00023004"/>
    </source>
</evidence>
<dbReference type="PANTHER" id="PTHR30426:SF0">
    <property type="entry name" value="4-HYDROXY-3-METHYLBUT-2-ENYL DIPHOSPHATE REDUCTASE"/>
    <property type="match status" value="1"/>
</dbReference>
<sequence length="258" mass="27413">MFVDELDDVPAGSTVVFAAHGVAPAVHTAAAAQHLQVIDATCPLVSKVHAEARRSDTRGEQILLIGHADHEEVEGTRGVAPSRTVVIEDVAAARTVEVNDPARVAYLTQTTLSVEETKQIVEVLRVRFPALREPASDDICYATTNRQRALAAIAAEADLVLVLGSTNSSNSQRLAELARHVGTPAYLIDDAEAVRPEWLHGAAVIGVTAGASAPPNLVEDLLNALRRLGPLQVQEHTVAEETVTFAPPQMPRAAGTDR</sequence>
<name>A0A1C3NU26_9ACTN</name>
<keyword evidence="2" id="KW-0004">4Fe-4S</keyword>
<evidence type="ECO:0000313" key="6">
    <source>
        <dbReference type="EMBL" id="SBW18514.1"/>
    </source>
</evidence>
<dbReference type="InterPro" id="IPR003451">
    <property type="entry name" value="LytB/IspH"/>
</dbReference>
<dbReference type="PANTHER" id="PTHR30426">
    <property type="entry name" value="4-HYDROXY-3-METHYLBUT-2-ENYL DIPHOSPHATE REDUCTASE"/>
    <property type="match status" value="1"/>
</dbReference>
<keyword evidence="6" id="KW-0560">Oxidoreductase</keyword>
<evidence type="ECO:0000256" key="2">
    <source>
        <dbReference type="ARBA" id="ARBA00022485"/>
    </source>
</evidence>
<reference evidence="7" key="1">
    <citation type="submission" date="2016-02" db="EMBL/GenBank/DDBJ databases">
        <authorList>
            <person name="Wibberg D."/>
        </authorList>
    </citation>
    <scope>NUCLEOTIDE SEQUENCE [LARGE SCALE GENOMIC DNA]</scope>
</reference>
<dbReference type="Proteomes" id="UP000199013">
    <property type="component" value="Unassembled WGS sequence"/>
</dbReference>
<keyword evidence="3" id="KW-0479">Metal-binding</keyword>
<proteinExistence type="predicted"/>
<organism evidence="6 7">
    <name type="scientific">Candidatus Protofrankia californiensis</name>
    <dbReference type="NCBI Taxonomy" id="1839754"/>
    <lineage>
        <taxon>Bacteria</taxon>
        <taxon>Bacillati</taxon>
        <taxon>Actinomycetota</taxon>
        <taxon>Actinomycetes</taxon>
        <taxon>Frankiales</taxon>
        <taxon>Frankiaceae</taxon>
        <taxon>Protofrankia</taxon>
    </lineage>
</organism>
<dbReference type="Gene3D" id="3.40.1010.20">
    <property type="entry name" value="4-hydroxy-3-methylbut-2-enyl diphosphate reductase, catalytic domain"/>
    <property type="match status" value="2"/>
</dbReference>
<dbReference type="AlphaFoldDB" id="A0A1C3NU26"/>
<gene>
    <name evidence="6" type="primary">ispH2</name>
    <name evidence="6" type="ORF">FDG2_0694</name>
</gene>
<protein>
    <submittedName>
        <fullName evidence="6">4-hydroxy-3-methylbut-2-enyl diphosphate reductase 2</fullName>
        <ecNumber evidence="6">1.17.7.4</ecNumber>
    </submittedName>
</protein>
<dbReference type="CDD" id="cd13944">
    <property type="entry name" value="lytB_ispH"/>
    <property type="match status" value="1"/>
</dbReference>
<dbReference type="Gene3D" id="3.40.50.11270">
    <property type="match status" value="1"/>
</dbReference>
<dbReference type="GO" id="GO:0019288">
    <property type="term" value="P:isopentenyl diphosphate biosynthetic process, methylerythritol 4-phosphate pathway"/>
    <property type="evidence" value="ECO:0007669"/>
    <property type="project" value="InterPro"/>
</dbReference>
<keyword evidence="4" id="KW-0408">Iron</keyword>
<evidence type="ECO:0000256" key="5">
    <source>
        <dbReference type="ARBA" id="ARBA00023014"/>
    </source>
</evidence>
<comment type="cofactor">
    <cofactor evidence="1">
        <name>[4Fe-4S] cluster</name>
        <dbReference type="ChEBI" id="CHEBI:49883"/>
    </cofactor>
</comment>
<dbReference type="EC" id="1.17.7.4" evidence="6"/>
<dbReference type="GO" id="GO:0046872">
    <property type="term" value="F:metal ion binding"/>
    <property type="evidence" value="ECO:0007669"/>
    <property type="project" value="UniProtKB-KW"/>
</dbReference>
<dbReference type="GO" id="GO:0050992">
    <property type="term" value="P:dimethylallyl diphosphate biosynthetic process"/>
    <property type="evidence" value="ECO:0007669"/>
    <property type="project" value="InterPro"/>
</dbReference>
<dbReference type="Pfam" id="PF02401">
    <property type="entry name" value="LYTB"/>
    <property type="match status" value="1"/>
</dbReference>
<dbReference type="NCBIfam" id="TIGR00216">
    <property type="entry name" value="ispH_lytB"/>
    <property type="match status" value="1"/>
</dbReference>